<feature type="signal peptide" evidence="1">
    <location>
        <begin position="1"/>
        <end position="21"/>
    </location>
</feature>
<dbReference type="Proteomes" id="UP000474778">
    <property type="component" value="Unassembled WGS sequence"/>
</dbReference>
<feature type="chain" id="PRO_5026871419" evidence="1">
    <location>
        <begin position="22"/>
        <end position="208"/>
    </location>
</feature>
<name>A0A6L7HTR1_9GAMM</name>
<proteinExistence type="predicted"/>
<sequence>MSRFLSLFTLTLTLLASGAQAETQTEIVGWRDLAHARKVANDPFHQLNQEQSQLMQDFMAISAHFAANQREQYLPSHAALSPLKEADFSRGSYPYAERLNAYLEQASEVNAKLNAAIEAEQDPAKLAQLIQATDKSLDAMAALSPRLDEFKQGSDQYLDKKDRPKKAKYAAAFSVGRTLVDAIPAYQAKQQALLAKAKQLKAQLAHNL</sequence>
<dbReference type="AlphaFoldDB" id="A0A6L7HTR1"/>
<accession>A0A6L7HTR1</accession>
<dbReference type="RefSeq" id="WP_160793676.1">
    <property type="nucleotide sequence ID" value="NZ_WRPA01000002.1"/>
</dbReference>
<dbReference type="EMBL" id="WRPA01000002">
    <property type="protein sequence ID" value="MXR67676.1"/>
    <property type="molecule type" value="Genomic_DNA"/>
</dbReference>
<protein>
    <submittedName>
        <fullName evidence="2">Uncharacterized protein</fullName>
    </submittedName>
</protein>
<evidence type="ECO:0000256" key="1">
    <source>
        <dbReference type="SAM" id="SignalP"/>
    </source>
</evidence>
<keyword evidence="3" id="KW-1185">Reference proteome</keyword>
<gene>
    <name evidence="2" type="ORF">GNT65_03160</name>
</gene>
<comment type="caution">
    <text evidence="2">The sequence shown here is derived from an EMBL/GenBank/DDBJ whole genome shotgun (WGS) entry which is preliminary data.</text>
</comment>
<evidence type="ECO:0000313" key="3">
    <source>
        <dbReference type="Proteomes" id="UP000474778"/>
    </source>
</evidence>
<keyword evidence="1" id="KW-0732">Signal</keyword>
<reference evidence="2 3" key="1">
    <citation type="submission" date="2019-12" db="EMBL/GenBank/DDBJ databases">
        <title>Shewanella insulae sp. nov., isolated from a tidal flat.</title>
        <authorList>
            <person name="Yoon J.-H."/>
        </authorList>
    </citation>
    <scope>NUCLEOTIDE SEQUENCE [LARGE SCALE GENOMIC DNA]</scope>
    <source>
        <strain evidence="2 3">JBTF-M18</strain>
    </source>
</reference>
<evidence type="ECO:0000313" key="2">
    <source>
        <dbReference type="EMBL" id="MXR67676.1"/>
    </source>
</evidence>
<organism evidence="2 3">
    <name type="scientific">Shewanella insulae</name>
    <dbReference type="NCBI Taxonomy" id="2681496"/>
    <lineage>
        <taxon>Bacteria</taxon>
        <taxon>Pseudomonadati</taxon>
        <taxon>Pseudomonadota</taxon>
        <taxon>Gammaproteobacteria</taxon>
        <taxon>Alteromonadales</taxon>
        <taxon>Shewanellaceae</taxon>
        <taxon>Shewanella</taxon>
    </lineage>
</organism>